<dbReference type="Proteomes" id="UP000321464">
    <property type="component" value="Unassembled WGS sequence"/>
</dbReference>
<feature type="domain" description="4-vinyl reductase 4VR" evidence="1">
    <location>
        <begin position="135"/>
        <end position="190"/>
    </location>
</feature>
<name>A0A512AMB8_9SPHN</name>
<gene>
    <name evidence="2" type="ORF">NSE01_26950</name>
</gene>
<keyword evidence="3" id="KW-1185">Reference proteome</keyword>
<dbReference type="RefSeq" id="WP_147160199.1">
    <property type="nucleotide sequence ID" value="NZ_BJYR01000018.1"/>
</dbReference>
<dbReference type="InterPro" id="IPR010249">
    <property type="entry name" value="BchJ"/>
</dbReference>
<evidence type="ECO:0000259" key="1">
    <source>
        <dbReference type="SMART" id="SM00989"/>
    </source>
</evidence>
<dbReference type="Gene3D" id="3.30.1380.20">
    <property type="entry name" value="Trafficking protein particle complex subunit 3"/>
    <property type="match status" value="1"/>
</dbReference>
<dbReference type="GO" id="GO:0030494">
    <property type="term" value="P:bacteriochlorophyll biosynthetic process"/>
    <property type="evidence" value="ECO:0007669"/>
    <property type="project" value="InterPro"/>
</dbReference>
<dbReference type="GO" id="GO:0015979">
    <property type="term" value="P:photosynthesis"/>
    <property type="evidence" value="ECO:0007669"/>
    <property type="project" value="InterPro"/>
</dbReference>
<dbReference type="EMBL" id="BJYR01000018">
    <property type="protein sequence ID" value="GEO00863.1"/>
    <property type="molecule type" value="Genomic_DNA"/>
</dbReference>
<proteinExistence type="predicted"/>
<dbReference type="InterPro" id="IPR024096">
    <property type="entry name" value="NO_sig/Golgi_transp_ligand-bd"/>
</dbReference>
<comment type="caution">
    <text evidence="2">The sequence shown here is derived from an EMBL/GenBank/DDBJ whole genome shotgun (WGS) entry which is preliminary data.</text>
</comment>
<sequence>MSAALGKVGPNAIIQLADVLADRIGLEERAATLHAAGLAKYLAADPERMTDEREAAALHKVVQARRPDEWDELSWEAGERTAKYLLANRIPKGAQWLLRRLPPTLSARMLLRSIRVHAWTFAGSGDFSATIERGAAIIAIGHNPIAMPNCPWHRGVFTRLFRELVSPHVLVRHEHCCARGDEVCTFRIGWP</sequence>
<evidence type="ECO:0000313" key="2">
    <source>
        <dbReference type="EMBL" id="GEO00863.1"/>
    </source>
</evidence>
<dbReference type="AlphaFoldDB" id="A0A512AMB8"/>
<protein>
    <submittedName>
        <fullName evidence="2">Bacteriochlorophyll 4-vinyl reductase</fullName>
    </submittedName>
</protein>
<dbReference type="Pfam" id="PF02830">
    <property type="entry name" value="V4R"/>
    <property type="match status" value="1"/>
</dbReference>
<reference evidence="2 3" key="1">
    <citation type="submission" date="2019-07" db="EMBL/GenBank/DDBJ databases">
        <title>Whole genome shotgun sequence of Novosphingobium sediminis NBRC 106119.</title>
        <authorList>
            <person name="Hosoyama A."/>
            <person name="Uohara A."/>
            <person name="Ohji S."/>
            <person name="Ichikawa N."/>
        </authorList>
    </citation>
    <scope>NUCLEOTIDE SEQUENCE [LARGE SCALE GENOMIC DNA]</scope>
    <source>
        <strain evidence="2 3">NBRC 106119</strain>
    </source>
</reference>
<dbReference type="InterPro" id="IPR004096">
    <property type="entry name" value="V4R"/>
</dbReference>
<evidence type="ECO:0000313" key="3">
    <source>
        <dbReference type="Proteomes" id="UP000321464"/>
    </source>
</evidence>
<dbReference type="SUPFAM" id="SSF111126">
    <property type="entry name" value="Ligand-binding domain in the NO signalling and Golgi transport"/>
    <property type="match status" value="1"/>
</dbReference>
<dbReference type="SMART" id="SM00989">
    <property type="entry name" value="V4R"/>
    <property type="match status" value="1"/>
</dbReference>
<accession>A0A512AMB8</accession>
<organism evidence="2 3">
    <name type="scientific">Novosphingobium sediminis</name>
    <dbReference type="NCBI Taxonomy" id="707214"/>
    <lineage>
        <taxon>Bacteria</taxon>
        <taxon>Pseudomonadati</taxon>
        <taxon>Pseudomonadota</taxon>
        <taxon>Alphaproteobacteria</taxon>
        <taxon>Sphingomonadales</taxon>
        <taxon>Sphingomonadaceae</taxon>
        <taxon>Novosphingobium</taxon>
    </lineage>
</organism>
<dbReference type="NCBIfam" id="TIGR02019">
    <property type="entry name" value="BchJ"/>
    <property type="match status" value="1"/>
</dbReference>
<dbReference type="OrthoDB" id="2080515at2"/>